<comment type="caution">
    <text evidence="1">The sequence shown here is derived from an EMBL/GenBank/DDBJ whole genome shotgun (WGS) entry which is preliminary data.</text>
</comment>
<proteinExistence type="predicted"/>
<dbReference type="Proteomes" id="UP000724584">
    <property type="component" value="Unassembled WGS sequence"/>
</dbReference>
<gene>
    <name evidence="1" type="ORF">F5144DRAFT_499234</name>
</gene>
<accession>A0ACB7NXN4</accession>
<keyword evidence="2" id="KW-1185">Reference proteome</keyword>
<evidence type="ECO:0000313" key="2">
    <source>
        <dbReference type="Proteomes" id="UP000724584"/>
    </source>
</evidence>
<name>A0ACB7NXN4_9PEZI</name>
<sequence length="262" mass="29906">MAGEDSPKTEYRRTPVMYKPPGGEATIYTLTTFHGILCATTEQLLRVSNQWINSKRGAKRREKKKNKKKRTRNNDWNDDKDSRHTGVVCYKQYALQSLYKALIAITNCADYDGEDSTTVGRFPVYLVRTGVEDDLSAPFSFDTEVAAQKMKYVSENVVETNLEAAVDFIMALEGRETAVFGIQPDPASIMEPPRDEKGRKLTTLPNTQWVSDEKAAEWGWCGQGQWFDEVVGFANERMELDDYKELLLQMQMRKEGDNGPYR</sequence>
<reference evidence="1 2" key="1">
    <citation type="journal article" date="2021" name="Nat. Commun.">
        <title>Genetic determinants of endophytism in the Arabidopsis root mycobiome.</title>
        <authorList>
            <person name="Mesny F."/>
            <person name="Miyauchi S."/>
            <person name="Thiergart T."/>
            <person name="Pickel B."/>
            <person name="Atanasova L."/>
            <person name="Karlsson M."/>
            <person name="Huettel B."/>
            <person name="Barry K.W."/>
            <person name="Haridas S."/>
            <person name="Chen C."/>
            <person name="Bauer D."/>
            <person name="Andreopoulos W."/>
            <person name="Pangilinan J."/>
            <person name="LaButti K."/>
            <person name="Riley R."/>
            <person name="Lipzen A."/>
            <person name="Clum A."/>
            <person name="Drula E."/>
            <person name="Henrissat B."/>
            <person name="Kohler A."/>
            <person name="Grigoriev I.V."/>
            <person name="Martin F.M."/>
            <person name="Hacquard S."/>
        </authorList>
    </citation>
    <scope>NUCLEOTIDE SEQUENCE [LARGE SCALE GENOMIC DNA]</scope>
    <source>
        <strain evidence="1 2">MPI-SDFR-AT-0079</strain>
    </source>
</reference>
<protein>
    <submittedName>
        <fullName evidence="1">Uncharacterized protein</fullName>
    </submittedName>
</protein>
<evidence type="ECO:0000313" key="1">
    <source>
        <dbReference type="EMBL" id="KAH6617559.1"/>
    </source>
</evidence>
<dbReference type="EMBL" id="JAGIZQ010000007">
    <property type="protein sequence ID" value="KAH6617559.1"/>
    <property type="molecule type" value="Genomic_DNA"/>
</dbReference>
<organism evidence="1 2">
    <name type="scientific">Chaetomium tenue</name>
    <dbReference type="NCBI Taxonomy" id="1854479"/>
    <lineage>
        <taxon>Eukaryota</taxon>
        <taxon>Fungi</taxon>
        <taxon>Dikarya</taxon>
        <taxon>Ascomycota</taxon>
        <taxon>Pezizomycotina</taxon>
        <taxon>Sordariomycetes</taxon>
        <taxon>Sordariomycetidae</taxon>
        <taxon>Sordariales</taxon>
        <taxon>Chaetomiaceae</taxon>
        <taxon>Chaetomium</taxon>
    </lineage>
</organism>